<feature type="transmembrane region" description="Helical" evidence="1">
    <location>
        <begin position="67"/>
        <end position="89"/>
    </location>
</feature>
<feature type="transmembrane region" description="Helical" evidence="1">
    <location>
        <begin position="23"/>
        <end position="47"/>
    </location>
</feature>
<feature type="transmembrane region" description="Helical" evidence="1">
    <location>
        <begin position="160"/>
        <end position="176"/>
    </location>
</feature>
<evidence type="ECO:0000313" key="3">
    <source>
        <dbReference type="Proteomes" id="UP000309872"/>
    </source>
</evidence>
<feature type="transmembrane region" description="Helical" evidence="1">
    <location>
        <begin position="136"/>
        <end position="153"/>
    </location>
</feature>
<dbReference type="AlphaFoldDB" id="A0A4U0GTU8"/>
<proteinExistence type="predicted"/>
<comment type="caution">
    <text evidence="2">The sequence shown here is derived from an EMBL/GenBank/DDBJ whole genome shotgun (WGS) entry which is preliminary data.</text>
</comment>
<feature type="transmembrane region" description="Helical" evidence="1">
    <location>
        <begin position="182"/>
        <end position="201"/>
    </location>
</feature>
<keyword evidence="3" id="KW-1185">Reference proteome</keyword>
<protein>
    <submittedName>
        <fullName evidence="2">Uncharacterized protein</fullName>
    </submittedName>
</protein>
<gene>
    <name evidence="2" type="ORF">FAZ19_20655</name>
</gene>
<keyword evidence="1" id="KW-0472">Membrane</keyword>
<accession>A0A4U0GTU8</accession>
<evidence type="ECO:0000313" key="2">
    <source>
        <dbReference type="EMBL" id="TJY62470.1"/>
    </source>
</evidence>
<keyword evidence="1" id="KW-0812">Transmembrane</keyword>
<dbReference type="EMBL" id="SUKA01000008">
    <property type="protein sequence ID" value="TJY62470.1"/>
    <property type="molecule type" value="Genomic_DNA"/>
</dbReference>
<reference evidence="2 3" key="1">
    <citation type="submission" date="2019-04" db="EMBL/GenBank/DDBJ databases">
        <title>Sphingobacterium olei sp. nov., isolated from oil-contaminated soil.</title>
        <authorList>
            <person name="Liu B."/>
        </authorList>
    </citation>
    <scope>NUCLEOTIDE SEQUENCE [LARGE SCALE GENOMIC DNA]</scope>
    <source>
        <strain evidence="2 3">Y3L14</strain>
    </source>
</reference>
<dbReference type="Proteomes" id="UP000309872">
    <property type="component" value="Unassembled WGS sequence"/>
</dbReference>
<evidence type="ECO:0000256" key="1">
    <source>
        <dbReference type="SAM" id="Phobius"/>
    </source>
</evidence>
<dbReference type="OrthoDB" id="1120881at2"/>
<feature type="transmembrane region" description="Helical" evidence="1">
    <location>
        <begin position="110"/>
        <end position="130"/>
    </location>
</feature>
<name>A0A4U0GTU8_9SPHI</name>
<keyword evidence="1" id="KW-1133">Transmembrane helix</keyword>
<sequence length="205" mass="22673">MNQQDIIKEIGQIRSIMEKSSKFISISGLSGVLIGTYALIGAALAYLTVYGFKSQFGYRDYFVTDEIVIVKLLVIALTVLFVSIVTGVLMARRKAKRINQSIWNAASRSLLFAVAVPLMTGGIFSLMVFARGYYGLLASSLLIFYGLALAAASNFTFKEVKWLGIFEIILGLLALACPGYGLWFWAFGFGVLHIIYGLIVYKKYE</sequence>
<dbReference type="RefSeq" id="WP_136822667.1">
    <property type="nucleotide sequence ID" value="NZ_BMJX01000008.1"/>
</dbReference>
<organism evidence="2 3">
    <name type="scientific">Sphingobacterium alkalisoli</name>
    <dbReference type="NCBI Taxonomy" id="1874115"/>
    <lineage>
        <taxon>Bacteria</taxon>
        <taxon>Pseudomonadati</taxon>
        <taxon>Bacteroidota</taxon>
        <taxon>Sphingobacteriia</taxon>
        <taxon>Sphingobacteriales</taxon>
        <taxon>Sphingobacteriaceae</taxon>
        <taxon>Sphingobacterium</taxon>
    </lineage>
</organism>